<dbReference type="Proteomes" id="UP001443914">
    <property type="component" value="Unassembled WGS sequence"/>
</dbReference>
<feature type="compositionally biased region" description="Basic and acidic residues" evidence="1">
    <location>
        <begin position="427"/>
        <end position="443"/>
    </location>
</feature>
<dbReference type="AlphaFoldDB" id="A0AAW1LR14"/>
<dbReference type="InterPro" id="IPR000073">
    <property type="entry name" value="AB_hydrolase_1"/>
</dbReference>
<dbReference type="SUPFAM" id="SSF53474">
    <property type="entry name" value="alpha/beta-Hydrolases"/>
    <property type="match status" value="1"/>
</dbReference>
<protein>
    <recommendedName>
        <fullName evidence="3">AB hydrolase-1 domain-containing protein</fullName>
    </recommendedName>
</protein>
<gene>
    <name evidence="4" type="ORF">RND81_04G204900</name>
</gene>
<comment type="caution">
    <text evidence="4">The sequence shown here is derived from an EMBL/GenBank/DDBJ whole genome shotgun (WGS) entry which is preliminary data.</text>
</comment>
<dbReference type="Pfam" id="PF00561">
    <property type="entry name" value="Abhydrolase_1"/>
    <property type="match status" value="1"/>
</dbReference>
<accession>A0AAW1LR14</accession>
<dbReference type="InterPro" id="IPR029058">
    <property type="entry name" value="AB_hydrolase_fold"/>
</dbReference>
<feature type="region of interest" description="Disordered" evidence="1">
    <location>
        <begin position="424"/>
        <end position="484"/>
    </location>
</feature>
<keyword evidence="2" id="KW-1133">Transmembrane helix</keyword>
<keyword evidence="5" id="KW-1185">Reference proteome</keyword>
<feature type="compositionally biased region" description="Acidic residues" evidence="1">
    <location>
        <begin position="1"/>
        <end position="11"/>
    </location>
</feature>
<evidence type="ECO:0000313" key="4">
    <source>
        <dbReference type="EMBL" id="KAK9735426.1"/>
    </source>
</evidence>
<evidence type="ECO:0000313" key="5">
    <source>
        <dbReference type="Proteomes" id="UP001443914"/>
    </source>
</evidence>
<feature type="compositionally biased region" description="Basic and acidic residues" evidence="1">
    <location>
        <begin position="450"/>
        <end position="461"/>
    </location>
</feature>
<feature type="region of interest" description="Disordered" evidence="1">
    <location>
        <begin position="1"/>
        <end position="35"/>
    </location>
</feature>
<dbReference type="Gene3D" id="3.40.50.1820">
    <property type="entry name" value="alpha/beta hydrolase"/>
    <property type="match status" value="1"/>
</dbReference>
<name>A0AAW1LR14_SAPOF</name>
<proteinExistence type="predicted"/>
<evidence type="ECO:0000256" key="1">
    <source>
        <dbReference type="SAM" id="MobiDB-lite"/>
    </source>
</evidence>
<reference evidence="4" key="1">
    <citation type="submission" date="2024-03" db="EMBL/GenBank/DDBJ databases">
        <title>WGS assembly of Saponaria officinalis var. Norfolk2.</title>
        <authorList>
            <person name="Jenkins J."/>
            <person name="Shu S."/>
            <person name="Grimwood J."/>
            <person name="Barry K."/>
            <person name="Goodstein D."/>
            <person name="Schmutz J."/>
            <person name="Leebens-Mack J."/>
            <person name="Osbourn A."/>
        </authorList>
    </citation>
    <scope>NUCLEOTIDE SEQUENCE [LARGE SCALE GENOMIC DNA]</scope>
    <source>
        <strain evidence="4">JIC</strain>
    </source>
</reference>
<evidence type="ECO:0000259" key="3">
    <source>
        <dbReference type="Pfam" id="PF00561"/>
    </source>
</evidence>
<organism evidence="4 5">
    <name type="scientific">Saponaria officinalis</name>
    <name type="common">Common soapwort</name>
    <name type="synonym">Lychnis saponaria</name>
    <dbReference type="NCBI Taxonomy" id="3572"/>
    <lineage>
        <taxon>Eukaryota</taxon>
        <taxon>Viridiplantae</taxon>
        <taxon>Streptophyta</taxon>
        <taxon>Embryophyta</taxon>
        <taxon>Tracheophyta</taxon>
        <taxon>Spermatophyta</taxon>
        <taxon>Magnoliopsida</taxon>
        <taxon>eudicotyledons</taxon>
        <taxon>Gunneridae</taxon>
        <taxon>Pentapetalae</taxon>
        <taxon>Caryophyllales</taxon>
        <taxon>Caryophyllaceae</taxon>
        <taxon>Caryophylleae</taxon>
        <taxon>Saponaria</taxon>
    </lineage>
</organism>
<feature type="compositionally biased region" description="Gly residues" evidence="1">
    <location>
        <begin position="472"/>
        <end position="484"/>
    </location>
</feature>
<feature type="transmembrane region" description="Helical" evidence="2">
    <location>
        <begin position="44"/>
        <end position="62"/>
    </location>
</feature>
<feature type="domain" description="AB hydrolase-1" evidence="3">
    <location>
        <begin position="117"/>
        <end position="335"/>
    </location>
</feature>
<sequence length="484" mass="53039">MAIISDYDDQDQPTSPSKSKPKPKPKPESKPGSKPSINQNPFTFWFYLTIIVSIITFLFILVSNLSTPDPKTWFLNLPANLRAHFGSGRILKVQVTQNQPQVEVFTYSQGDKSSENVLIIHGLGCSSFSFKGIVDGLASKGLFGVAIDLPGSGFSEKAVQRVVEGDLGENGGVLARVLGVYEEIKEKGIFWGFDSLIEHGHLPYNELNNPENRVSKEKKVMVALELGVDEVGRVLDQIVEAMGLPPFHLVLHDSALVMCANWVVKNAMLVRSVTLMDSLPREMALPLLPFEVPVLRDVILRVDYLFGRLIASCCSRGVGGSSVEAHRVLLEGRNGRGAVLGTGKRLNQSFDLGEWVGMDGMKGMPMLVLWSGSWSEEWTEKGKQVAEIVSRGKLTSHSGGRWPQEDTSGEVAENIFSFVASLPKTQRKADDEPVSEHIKKTPDEANVGDLTHHDEHGHDHGAYPGYTDAYGLGQGQGDGHGWEL</sequence>
<evidence type="ECO:0000256" key="2">
    <source>
        <dbReference type="SAM" id="Phobius"/>
    </source>
</evidence>
<keyword evidence="2" id="KW-0812">Transmembrane</keyword>
<dbReference type="EMBL" id="JBDFQZ010000004">
    <property type="protein sequence ID" value="KAK9735426.1"/>
    <property type="molecule type" value="Genomic_DNA"/>
</dbReference>
<keyword evidence="2" id="KW-0472">Membrane</keyword>